<organism evidence="9 10">
    <name type="scientific">Candidatus Curtissbacteria bacterium RIFCSPHIGHO2_01_FULL_40_12</name>
    <dbReference type="NCBI Taxonomy" id="1797710"/>
    <lineage>
        <taxon>Bacteria</taxon>
        <taxon>Candidatus Curtissiibacteriota</taxon>
    </lineage>
</organism>
<evidence type="ECO:0000256" key="5">
    <source>
        <dbReference type="ARBA" id="ARBA00023049"/>
    </source>
</evidence>
<dbReference type="PROSITE" id="PS50249">
    <property type="entry name" value="MPN"/>
    <property type="match status" value="1"/>
</dbReference>
<keyword evidence="3" id="KW-0378">Hydrolase</keyword>
<dbReference type="PROSITE" id="PS01302">
    <property type="entry name" value="UPF0758"/>
    <property type="match status" value="1"/>
</dbReference>
<dbReference type="CDD" id="cd08071">
    <property type="entry name" value="MPN_DUF2466"/>
    <property type="match status" value="1"/>
</dbReference>
<dbReference type="InterPro" id="IPR025657">
    <property type="entry name" value="RadC_JAB"/>
</dbReference>
<dbReference type="Proteomes" id="UP000178577">
    <property type="component" value="Unassembled WGS sequence"/>
</dbReference>
<evidence type="ECO:0000256" key="1">
    <source>
        <dbReference type="ARBA" id="ARBA00022670"/>
    </source>
</evidence>
<dbReference type="Pfam" id="PF20582">
    <property type="entry name" value="UPF0758_N"/>
    <property type="match status" value="1"/>
</dbReference>
<keyword evidence="1" id="KW-0645">Protease</keyword>
<dbReference type="NCBIfam" id="TIGR00608">
    <property type="entry name" value="radc"/>
    <property type="match status" value="1"/>
</dbReference>
<gene>
    <name evidence="9" type="ORF">A2693_00445</name>
</gene>
<dbReference type="Pfam" id="PF04002">
    <property type="entry name" value="RadC"/>
    <property type="match status" value="1"/>
</dbReference>
<dbReference type="InterPro" id="IPR001405">
    <property type="entry name" value="UPF0758"/>
</dbReference>
<dbReference type="InterPro" id="IPR010994">
    <property type="entry name" value="RuvA_2-like"/>
</dbReference>
<dbReference type="GO" id="GO:0006508">
    <property type="term" value="P:proteolysis"/>
    <property type="evidence" value="ECO:0007669"/>
    <property type="project" value="UniProtKB-KW"/>
</dbReference>
<dbReference type="Gene3D" id="3.40.140.10">
    <property type="entry name" value="Cytidine Deaminase, domain 2"/>
    <property type="match status" value="1"/>
</dbReference>
<evidence type="ECO:0000256" key="2">
    <source>
        <dbReference type="ARBA" id="ARBA00022723"/>
    </source>
</evidence>
<dbReference type="EMBL" id="MFAY01000021">
    <property type="protein sequence ID" value="OGD89006.1"/>
    <property type="molecule type" value="Genomic_DNA"/>
</dbReference>
<dbReference type="InterPro" id="IPR046778">
    <property type="entry name" value="UPF0758_N"/>
</dbReference>
<feature type="region of interest" description="Disordered" evidence="7">
    <location>
        <begin position="1"/>
        <end position="22"/>
    </location>
</feature>
<dbReference type="AlphaFoldDB" id="A0A1F5GAX3"/>
<dbReference type="GO" id="GO:0046872">
    <property type="term" value="F:metal ion binding"/>
    <property type="evidence" value="ECO:0007669"/>
    <property type="project" value="UniProtKB-KW"/>
</dbReference>
<comment type="caution">
    <text evidence="9">The sequence shown here is derived from an EMBL/GenBank/DDBJ whole genome shotgun (WGS) entry which is preliminary data.</text>
</comment>
<proteinExistence type="inferred from homology"/>
<dbReference type="InterPro" id="IPR020891">
    <property type="entry name" value="UPF0758_CS"/>
</dbReference>
<dbReference type="InterPro" id="IPR037518">
    <property type="entry name" value="MPN"/>
</dbReference>
<evidence type="ECO:0000256" key="3">
    <source>
        <dbReference type="ARBA" id="ARBA00022801"/>
    </source>
</evidence>
<evidence type="ECO:0000256" key="7">
    <source>
        <dbReference type="SAM" id="MobiDB-lite"/>
    </source>
</evidence>
<evidence type="ECO:0000256" key="6">
    <source>
        <dbReference type="RuleBase" id="RU003797"/>
    </source>
</evidence>
<comment type="similarity">
    <text evidence="6">Belongs to the UPF0758 family.</text>
</comment>
<dbReference type="NCBIfam" id="NF000642">
    <property type="entry name" value="PRK00024.1"/>
    <property type="match status" value="1"/>
</dbReference>
<sequence length="238" mass="26877">MKIKDLPKIDRPQNEHPSAGHRKRLRERFLRAGLDGFGDYEIVELLLTLGTPMRDCKQMAKEAIKEFGGLRGVLDASYEELQKIKGLGPHNIFGLKFFQALSKRYSKEKLPRKITFDSPQAVISFLQEKIGQEPKEHFLILSLNTRNNLIRHDEISIGTLNASIVHPREVFKTAIQALAANIIVAHNHPSGDSEPSREDIEITVALKEAGKIIGIEVLDHIIVAREKTFSFKNNDLIV</sequence>
<keyword evidence="5" id="KW-0482">Metalloprotease</keyword>
<dbReference type="PANTHER" id="PTHR30471:SF3">
    <property type="entry name" value="UPF0758 PROTEIN YEES-RELATED"/>
    <property type="match status" value="1"/>
</dbReference>
<dbReference type="SUPFAM" id="SSF47781">
    <property type="entry name" value="RuvA domain 2-like"/>
    <property type="match status" value="1"/>
</dbReference>
<keyword evidence="2" id="KW-0479">Metal-binding</keyword>
<feature type="domain" description="MPN" evidence="8">
    <location>
        <begin position="115"/>
        <end position="237"/>
    </location>
</feature>
<dbReference type="GO" id="GO:0008237">
    <property type="term" value="F:metallopeptidase activity"/>
    <property type="evidence" value="ECO:0007669"/>
    <property type="project" value="UniProtKB-KW"/>
</dbReference>
<reference evidence="9 10" key="1">
    <citation type="journal article" date="2016" name="Nat. Commun.">
        <title>Thousands of microbial genomes shed light on interconnected biogeochemical processes in an aquifer system.</title>
        <authorList>
            <person name="Anantharaman K."/>
            <person name="Brown C.T."/>
            <person name="Hug L.A."/>
            <person name="Sharon I."/>
            <person name="Castelle C.J."/>
            <person name="Probst A.J."/>
            <person name="Thomas B.C."/>
            <person name="Singh A."/>
            <person name="Wilkins M.J."/>
            <person name="Karaoz U."/>
            <person name="Brodie E.L."/>
            <person name="Williams K.H."/>
            <person name="Hubbard S.S."/>
            <person name="Banfield J.F."/>
        </authorList>
    </citation>
    <scope>NUCLEOTIDE SEQUENCE [LARGE SCALE GENOMIC DNA]</scope>
</reference>
<dbReference type="PANTHER" id="PTHR30471">
    <property type="entry name" value="DNA REPAIR PROTEIN RADC"/>
    <property type="match status" value="1"/>
</dbReference>
<feature type="compositionally biased region" description="Basic and acidic residues" evidence="7">
    <location>
        <begin position="1"/>
        <end position="14"/>
    </location>
</feature>
<protein>
    <recommendedName>
        <fullName evidence="8">MPN domain-containing protein</fullName>
    </recommendedName>
</protein>
<evidence type="ECO:0000256" key="4">
    <source>
        <dbReference type="ARBA" id="ARBA00022833"/>
    </source>
</evidence>
<accession>A0A1F5GAX3</accession>
<evidence type="ECO:0000259" key="8">
    <source>
        <dbReference type="PROSITE" id="PS50249"/>
    </source>
</evidence>
<evidence type="ECO:0000313" key="10">
    <source>
        <dbReference type="Proteomes" id="UP000178577"/>
    </source>
</evidence>
<name>A0A1F5GAX3_9BACT</name>
<evidence type="ECO:0000313" key="9">
    <source>
        <dbReference type="EMBL" id="OGD89006.1"/>
    </source>
</evidence>
<keyword evidence="4" id="KW-0862">Zinc</keyword>